<evidence type="ECO:0000313" key="2">
    <source>
        <dbReference type="EMBL" id="AMD86297.1"/>
    </source>
</evidence>
<keyword evidence="3" id="KW-1185">Reference proteome</keyword>
<evidence type="ECO:0000313" key="3">
    <source>
        <dbReference type="Proteomes" id="UP000065220"/>
    </source>
</evidence>
<dbReference type="EMBL" id="CP014228">
    <property type="protein sequence ID" value="AMD86297.1"/>
    <property type="molecule type" value="Genomic_DNA"/>
</dbReference>
<reference evidence="3" key="1">
    <citation type="submission" date="2016-02" db="EMBL/GenBank/DDBJ databases">
        <authorList>
            <person name="Holder M.E."/>
            <person name="Ajami N.J."/>
            <person name="Petrosino J.F."/>
        </authorList>
    </citation>
    <scope>NUCLEOTIDE SEQUENCE [LARGE SCALE GENOMIC DNA]</scope>
    <source>
        <strain evidence="3">CCUG 36733</strain>
    </source>
</reference>
<dbReference type="PROSITE" id="PS51725">
    <property type="entry name" value="ABM"/>
    <property type="match status" value="1"/>
</dbReference>
<dbReference type="Pfam" id="PF03992">
    <property type="entry name" value="ABM"/>
    <property type="match status" value="1"/>
</dbReference>
<dbReference type="KEGG" id="ard:AXF14_00050"/>
<dbReference type="PANTHER" id="PTHR34474:SF2">
    <property type="entry name" value="SIGNAL TRANSDUCTION PROTEIN TRAP"/>
    <property type="match status" value="1"/>
</dbReference>
<dbReference type="AlphaFoldDB" id="A0A0X8JD09"/>
<feature type="domain" description="ABM" evidence="1">
    <location>
        <begin position="3"/>
        <end position="93"/>
    </location>
</feature>
<dbReference type="SUPFAM" id="SSF54909">
    <property type="entry name" value="Dimeric alpha+beta barrel"/>
    <property type="match status" value="1"/>
</dbReference>
<dbReference type="InterPro" id="IPR050404">
    <property type="entry name" value="Heme-degrading_MO"/>
</dbReference>
<organism evidence="2 3">
    <name type="scientific">Actinomyces radicidentis</name>
    <dbReference type="NCBI Taxonomy" id="111015"/>
    <lineage>
        <taxon>Bacteria</taxon>
        <taxon>Bacillati</taxon>
        <taxon>Actinomycetota</taxon>
        <taxon>Actinomycetes</taxon>
        <taxon>Actinomycetales</taxon>
        <taxon>Actinomycetaceae</taxon>
        <taxon>Actinomyces</taxon>
    </lineage>
</organism>
<dbReference type="Gene3D" id="3.30.70.100">
    <property type="match status" value="1"/>
</dbReference>
<keyword evidence="2" id="KW-0560">Oxidoreductase</keyword>
<sequence length="100" mass="11019">MSFVNITALTAPEGAGAEIEKRFAARAHSTDAAPGFEGFELLRPVYGESRYFVITRWESQEAFQAWSDGRPKGRHEGDKARGMSVELLGFEVVQDEPAGE</sequence>
<name>A0A0X8JD09_ACTRD</name>
<keyword evidence="2" id="KW-0503">Monooxygenase</keyword>
<dbReference type="PANTHER" id="PTHR34474">
    <property type="entry name" value="SIGNAL TRANSDUCTION PROTEIN TRAP"/>
    <property type="match status" value="1"/>
</dbReference>
<dbReference type="InterPro" id="IPR011008">
    <property type="entry name" value="Dimeric_a/b-barrel"/>
</dbReference>
<dbReference type="InterPro" id="IPR007138">
    <property type="entry name" value="ABM_dom"/>
</dbReference>
<gene>
    <name evidence="2" type="ORF">AXF14_00050</name>
</gene>
<evidence type="ECO:0000259" key="1">
    <source>
        <dbReference type="PROSITE" id="PS51725"/>
    </source>
</evidence>
<dbReference type="RefSeq" id="WP_067938836.1">
    <property type="nucleotide sequence ID" value="NZ_CAUSVG010000007.1"/>
</dbReference>
<proteinExistence type="predicted"/>
<protein>
    <submittedName>
        <fullName evidence="2">Antibiotic biosynthesis monooxygenase</fullName>
    </submittedName>
</protein>
<dbReference type="Proteomes" id="UP000065220">
    <property type="component" value="Chromosome"/>
</dbReference>
<dbReference type="STRING" id="111015.AXF14_00050"/>
<dbReference type="OrthoDB" id="5518003at2"/>
<dbReference type="GO" id="GO:0004497">
    <property type="term" value="F:monooxygenase activity"/>
    <property type="evidence" value="ECO:0007669"/>
    <property type="project" value="UniProtKB-KW"/>
</dbReference>
<accession>A0A0X8JD09</accession>